<dbReference type="Proteomes" id="UP001065593">
    <property type="component" value="Unassembled WGS sequence"/>
</dbReference>
<name>A0ABQ5NGU6_9BACI</name>
<dbReference type="InterPro" id="IPR021145">
    <property type="entry name" value="Portal_protein_SPP1_Gp6-like"/>
</dbReference>
<gene>
    <name evidence="1" type="ORF">LYSBPC_06300</name>
</gene>
<dbReference type="NCBIfam" id="TIGR01538">
    <property type="entry name" value="portal_SPP1"/>
    <property type="match status" value="1"/>
</dbReference>
<proteinExistence type="predicted"/>
<evidence type="ECO:0000313" key="2">
    <source>
        <dbReference type="Proteomes" id="UP001065593"/>
    </source>
</evidence>
<dbReference type="InterPro" id="IPR006428">
    <property type="entry name" value="Portal_SPP1-type"/>
</dbReference>
<protein>
    <submittedName>
        <fullName evidence="1">Phage portal protein</fullName>
    </submittedName>
</protein>
<reference evidence="1" key="1">
    <citation type="submission" date="2022-08" db="EMBL/GenBank/DDBJ databases">
        <title>Draft genome sequence of Lysinibacillus sp. strain KH24.</title>
        <authorList>
            <person name="Kanbe H."/>
            <person name="Itoh H."/>
        </authorList>
    </citation>
    <scope>NUCLEOTIDE SEQUENCE</scope>
    <source>
        <strain evidence="1">KH24</strain>
    </source>
</reference>
<dbReference type="EMBL" id="BRZA01000001">
    <property type="protein sequence ID" value="GLC87503.1"/>
    <property type="molecule type" value="Genomic_DNA"/>
</dbReference>
<keyword evidence="2" id="KW-1185">Reference proteome</keyword>
<sequence>MIKVSPGTEPTAKLVKKIIKKFRAEDLPRLQKLEQYYQVQNDILGRQLSSEKPNNRIAHGFAKYITNMATGFFMGEGLRFDTDDDEYKEALEKALGDHSAETNFEITKEMSKKGISFELLYMNEASEIRSKYFRAEAFIPVYSTSVSEFLEFAIRLWQEEDLLTDKTIAYAAVYTKWEIITYRQKQDKKYEEIERVSHNFHDVPVLIYWNNEEAKGDYEDVLTMIDAYDKAQSDTANDFEYFTDAYLVIAGASGGLDKVDSDDDEGRKAAKTLRQERIIFMDERGQAQWLVKQVNDTAVENFKNRIYDDIFFLSLVPALTDESFAGNLTGVAIRYKLIGLEQLASIKEYKFLPAYKKKIRLITKMLNLKMNRSFDPSTIDIYFDRNMTDNLKELAEIAALLEGIISKETQLSLLPFVKNKQEELQRTLKDQLKKSGYDELGNIDLAKVQAYVNEQ</sequence>
<dbReference type="Pfam" id="PF05133">
    <property type="entry name" value="SPP1_portal"/>
    <property type="match status" value="1"/>
</dbReference>
<comment type="caution">
    <text evidence="1">The sequence shown here is derived from an EMBL/GenBank/DDBJ whole genome shotgun (WGS) entry which is preliminary data.</text>
</comment>
<evidence type="ECO:0000313" key="1">
    <source>
        <dbReference type="EMBL" id="GLC87503.1"/>
    </source>
</evidence>
<accession>A0ABQ5NGU6</accession>
<dbReference type="RefSeq" id="WP_264987225.1">
    <property type="nucleotide sequence ID" value="NZ_BRZA01000001.1"/>
</dbReference>
<organism evidence="1 2">
    <name type="scientific">Lysinibacillus piscis</name>
    <dbReference type="NCBI Taxonomy" id="2518931"/>
    <lineage>
        <taxon>Bacteria</taxon>
        <taxon>Bacillati</taxon>
        <taxon>Bacillota</taxon>
        <taxon>Bacilli</taxon>
        <taxon>Bacillales</taxon>
        <taxon>Bacillaceae</taxon>
        <taxon>Lysinibacillus</taxon>
    </lineage>
</organism>